<sequence length="180" mass="20923">MADNKPLPTFLTNTELHPSFEDDIKNTHLIYDYAAQSPDGTPETWRYEMWFFSSSRIVYAIHGGPMAGRINYQTCTYQCIRPHELWQCNWLEETGTICSLVYDIKMQKITTLIAFSKGHWENAEEARGDKRDGEVFERWRGLARVGSQVERFMLSEQAEIKERFKGKGDLVPIEEDAVTF</sequence>
<evidence type="ECO:0000313" key="2">
    <source>
        <dbReference type="Proteomes" id="UP000030641"/>
    </source>
</evidence>
<proteinExistence type="predicted"/>
<dbReference type="PANTHER" id="PTHR40087:SF1">
    <property type="entry name" value="PHENOLIC ACID DECARBOXYLASE PADC"/>
    <property type="match status" value="1"/>
</dbReference>
<gene>
    <name evidence="1" type="ORF">AUEXF2481DRAFT_62943</name>
</gene>
<dbReference type="InterPro" id="IPR008729">
    <property type="entry name" value="PA_de_COase"/>
</dbReference>
<dbReference type="OrthoDB" id="4415004at2759"/>
<dbReference type="InParanoid" id="A0A074YV28"/>
<dbReference type="PANTHER" id="PTHR40087">
    <property type="entry name" value="PHENOLIC ACID DECARBOXYLASE PADC"/>
    <property type="match status" value="1"/>
</dbReference>
<evidence type="ECO:0000313" key="1">
    <source>
        <dbReference type="EMBL" id="KEQ98012.1"/>
    </source>
</evidence>
<protein>
    <recommendedName>
        <fullName evidence="3">Phenol acid carboxylase</fullName>
    </recommendedName>
</protein>
<dbReference type="HOGENOM" id="CLU_104261_0_0_1"/>
<evidence type="ECO:0008006" key="3">
    <source>
        <dbReference type="Google" id="ProtNLM"/>
    </source>
</evidence>
<dbReference type="InterPro" id="IPR012674">
    <property type="entry name" value="Calycin"/>
</dbReference>
<dbReference type="GO" id="GO:0016831">
    <property type="term" value="F:carboxy-lyase activity"/>
    <property type="evidence" value="ECO:0007669"/>
    <property type="project" value="InterPro"/>
</dbReference>
<dbReference type="Gene3D" id="2.40.128.20">
    <property type="match status" value="1"/>
</dbReference>
<dbReference type="RefSeq" id="XP_013346396.1">
    <property type="nucleotide sequence ID" value="XM_013490942.1"/>
</dbReference>
<dbReference type="SUPFAM" id="SSF50814">
    <property type="entry name" value="Lipocalins"/>
    <property type="match status" value="1"/>
</dbReference>
<name>A0A074YV28_AURSE</name>
<dbReference type="GeneID" id="25369686"/>
<dbReference type="Pfam" id="PF05870">
    <property type="entry name" value="PA_decarbox"/>
    <property type="match status" value="1"/>
</dbReference>
<dbReference type="AlphaFoldDB" id="A0A074YV28"/>
<accession>A0A074YV28</accession>
<dbReference type="EMBL" id="KL584753">
    <property type="protein sequence ID" value="KEQ98012.1"/>
    <property type="molecule type" value="Genomic_DNA"/>
</dbReference>
<organism evidence="1 2">
    <name type="scientific">Aureobasidium subglaciale (strain EXF-2481)</name>
    <name type="common">Aureobasidium pullulans var. subglaciale</name>
    <dbReference type="NCBI Taxonomy" id="1043005"/>
    <lineage>
        <taxon>Eukaryota</taxon>
        <taxon>Fungi</taxon>
        <taxon>Dikarya</taxon>
        <taxon>Ascomycota</taxon>
        <taxon>Pezizomycotina</taxon>
        <taxon>Dothideomycetes</taxon>
        <taxon>Dothideomycetidae</taxon>
        <taxon>Dothideales</taxon>
        <taxon>Saccotheciaceae</taxon>
        <taxon>Aureobasidium</taxon>
    </lineage>
</organism>
<reference evidence="1 2" key="1">
    <citation type="journal article" date="2014" name="BMC Genomics">
        <title>Genome sequencing of four Aureobasidium pullulans varieties: biotechnological potential, stress tolerance, and description of new species.</title>
        <authorList>
            <person name="Gostin Ar C."/>
            <person name="Ohm R.A."/>
            <person name="Kogej T."/>
            <person name="Sonjak S."/>
            <person name="Turk M."/>
            <person name="Zajc J."/>
            <person name="Zalar P."/>
            <person name="Grube M."/>
            <person name="Sun H."/>
            <person name="Han J."/>
            <person name="Sharma A."/>
            <person name="Chiniquy J."/>
            <person name="Ngan C.Y."/>
            <person name="Lipzen A."/>
            <person name="Barry K."/>
            <person name="Grigoriev I.V."/>
            <person name="Gunde-Cimerman N."/>
        </authorList>
    </citation>
    <scope>NUCLEOTIDE SEQUENCE [LARGE SCALE GENOMIC DNA]</scope>
    <source>
        <strain evidence="1 2">EXF-2481</strain>
    </source>
</reference>
<dbReference type="OMA" id="RYELWCF"/>
<dbReference type="Proteomes" id="UP000030641">
    <property type="component" value="Unassembled WGS sequence"/>
</dbReference>
<keyword evidence="2" id="KW-1185">Reference proteome</keyword>